<dbReference type="Proteomes" id="UP000021315">
    <property type="component" value="Unassembled WGS sequence"/>
</dbReference>
<comment type="caution">
    <text evidence="2">The sequence shown here is derived from an EMBL/GenBank/DDBJ whole genome shotgun (WGS) entry which is preliminary data.</text>
</comment>
<reference evidence="2" key="1">
    <citation type="submission" date="2014-02" db="EMBL/GenBank/DDBJ databases">
        <title>Expanding our view of genomic diversity in Candidatus Accumulibacter clades.</title>
        <authorList>
            <person name="Skennerton C.T."/>
            <person name="Barr J.J."/>
            <person name="Slater F.R."/>
            <person name="Bond P.L."/>
            <person name="Tyson G.W."/>
        </authorList>
    </citation>
    <scope>NUCLEOTIDE SEQUENCE [LARGE SCALE GENOMIC DNA]</scope>
</reference>
<dbReference type="Pfam" id="PF13612">
    <property type="entry name" value="DDE_Tnp_1_3"/>
    <property type="match status" value="1"/>
</dbReference>
<protein>
    <recommendedName>
        <fullName evidence="1">Transposase DDE domain-containing protein</fullName>
    </recommendedName>
</protein>
<evidence type="ECO:0000313" key="3">
    <source>
        <dbReference type="Proteomes" id="UP000021315"/>
    </source>
</evidence>
<proteinExistence type="predicted"/>
<accession>A0A080MK02</accession>
<dbReference type="AlphaFoldDB" id="A0A080MK02"/>
<dbReference type="RefSeq" id="WP_273704403.1">
    <property type="nucleotide sequence ID" value="NZ_JDST02000022.1"/>
</dbReference>
<name>A0A080MK02_9PROT</name>
<dbReference type="EMBL" id="JDST02000022">
    <property type="protein sequence ID" value="KFB77569.1"/>
    <property type="molecule type" value="Genomic_DNA"/>
</dbReference>
<evidence type="ECO:0000259" key="1">
    <source>
        <dbReference type="Pfam" id="PF13612"/>
    </source>
</evidence>
<keyword evidence="3" id="KW-1185">Reference proteome</keyword>
<dbReference type="STRING" id="1453999.AW06_001338"/>
<organism evidence="2 3">
    <name type="scientific">Candidatus Accumulibacter cognatus</name>
    <dbReference type="NCBI Taxonomy" id="2954383"/>
    <lineage>
        <taxon>Bacteria</taxon>
        <taxon>Pseudomonadati</taxon>
        <taxon>Pseudomonadota</taxon>
        <taxon>Betaproteobacteria</taxon>
        <taxon>Candidatus Accumulibacter</taxon>
    </lineage>
</organism>
<gene>
    <name evidence="2" type="ORF">AW06_001338</name>
</gene>
<feature type="domain" description="Transposase DDE" evidence="1">
    <location>
        <begin position="5"/>
        <end position="134"/>
    </location>
</feature>
<dbReference type="InterPro" id="IPR025668">
    <property type="entry name" value="Tnp_DDE_dom"/>
</dbReference>
<sequence>MEGFPIPVCPPKRVNHHTPFRGEADGGFCAAKEEDDFGFPGLVLTTVDGVIAGVALTAANVDERDALLERIRGALLSDKGFIRPLLTEEWSEMDIEPHPPLRKNRADSRPPSLVALLVLVRRRVETVIGQLAERFSAEWIGARQLWQWVTRLYRKIAAHTLCVLINPSLGRPLLDFEGLVTESKLHIA</sequence>
<evidence type="ECO:0000313" key="2">
    <source>
        <dbReference type="EMBL" id="KFB77569.1"/>
    </source>
</evidence>